<dbReference type="Proteomes" id="UP001156666">
    <property type="component" value="Unassembled WGS sequence"/>
</dbReference>
<dbReference type="Pfam" id="PF09360">
    <property type="entry name" value="zf-CDGSH"/>
    <property type="match status" value="1"/>
</dbReference>
<dbReference type="AlphaFoldDB" id="A0AA37SSJ5"/>
<comment type="caution">
    <text evidence="6">The sequence shown here is derived from an EMBL/GenBank/DDBJ whole genome shotgun (WGS) entry which is preliminary data.</text>
</comment>
<keyword evidence="7" id="KW-1185">Reference proteome</keyword>
<evidence type="ECO:0000256" key="2">
    <source>
        <dbReference type="ARBA" id="ARBA00022723"/>
    </source>
</evidence>
<dbReference type="InterPro" id="IPR010693">
    <property type="entry name" value="Divergent_4Fe-4S_mono-cluster"/>
</dbReference>
<keyword evidence="2" id="KW-0479">Metal-binding</keyword>
<evidence type="ECO:0000313" key="7">
    <source>
        <dbReference type="Proteomes" id="UP001156666"/>
    </source>
</evidence>
<dbReference type="InterPro" id="IPR018967">
    <property type="entry name" value="FeS-contain_CDGSH-typ"/>
</dbReference>
<protein>
    <recommendedName>
        <fullName evidence="5">Iron-binding zinc finger CDGSH type domain-containing protein</fullName>
    </recommendedName>
</protein>
<evidence type="ECO:0000256" key="3">
    <source>
        <dbReference type="ARBA" id="ARBA00023004"/>
    </source>
</evidence>
<feature type="domain" description="Iron-binding zinc finger CDGSH type" evidence="5">
    <location>
        <begin position="97"/>
        <end position="140"/>
    </location>
</feature>
<dbReference type="GO" id="GO:0051537">
    <property type="term" value="F:2 iron, 2 sulfur cluster binding"/>
    <property type="evidence" value="ECO:0007669"/>
    <property type="project" value="UniProtKB-KW"/>
</dbReference>
<dbReference type="RefSeq" id="WP_235292671.1">
    <property type="nucleotide sequence ID" value="NZ_BSOH01000023.1"/>
</dbReference>
<dbReference type="GO" id="GO:0005737">
    <property type="term" value="C:cytoplasm"/>
    <property type="evidence" value="ECO:0007669"/>
    <property type="project" value="UniProtKB-ARBA"/>
</dbReference>
<accession>A0AA37SSJ5</accession>
<name>A0AA37SSJ5_9BACT</name>
<evidence type="ECO:0000256" key="1">
    <source>
        <dbReference type="ARBA" id="ARBA00022714"/>
    </source>
</evidence>
<keyword evidence="4" id="KW-0411">Iron-sulfur</keyword>
<dbReference type="GO" id="GO:0046872">
    <property type="term" value="F:metal ion binding"/>
    <property type="evidence" value="ECO:0007669"/>
    <property type="project" value="UniProtKB-KW"/>
</dbReference>
<dbReference type="Pfam" id="PF06902">
    <property type="entry name" value="Fer4_19"/>
    <property type="match status" value="1"/>
</dbReference>
<organism evidence="6 7">
    <name type="scientific">Portibacter lacus</name>
    <dbReference type="NCBI Taxonomy" id="1099794"/>
    <lineage>
        <taxon>Bacteria</taxon>
        <taxon>Pseudomonadati</taxon>
        <taxon>Bacteroidota</taxon>
        <taxon>Saprospiria</taxon>
        <taxon>Saprospirales</taxon>
        <taxon>Haliscomenobacteraceae</taxon>
        <taxon>Portibacter</taxon>
    </lineage>
</organism>
<evidence type="ECO:0000259" key="5">
    <source>
        <dbReference type="SMART" id="SM00704"/>
    </source>
</evidence>
<dbReference type="InterPro" id="IPR042216">
    <property type="entry name" value="MitoNEET_CISD"/>
</dbReference>
<reference evidence="6" key="1">
    <citation type="journal article" date="2014" name="Int. J. Syst. Evol. Microbiol.">
        <title>Complete genome sequence of Corynebacterium casei LMG S-19264T (=DSM 44701T), isolated from a smear-ripened cheese.</title>
        <authorList>
            <consortium name="US DOE Joint Genome Institute (JGI-PGF)"/>
            <person name="Walter F."/>
            <person name="Albersmeier A."/>
            <person name="Kalinowski J."/>
            <person name="Ruckert C."/>
        </authorList>
    </citation>
    <scope>NUCLEOTIDE SEQUENCE</scope>
    <source>
        <strain evidence="6">NBRC 108769</strain>
    </source>
</reference>
<evidence type="ECO:0000256" key="4">
    <source>
        <dbReference type="ARBA" id="ARBA00023014"/>
    </source>
</evidence>
<reference evidence="6" key="2">
    <citation type="submission" date="2023-01" db="EMBL/GenBank/DDBJ databases">
        <title>Draft genome sequence of Portibacter lacus strain NBRC 108769.</title>
        <authorList>
            <person name="Sun Q."/>
            <person name="Mori K."/>
        </authorList>
    </citation>
    <scope>NUCLEOTIDE SEQUENCE</scope>
    <source>
        <strain evidence="6">NBRC 108769</strain>
    </source>
</reference>
<evidence type="ECO:0000313" key="6">
    <source>
        <dbReference type="EMBL" id="GLR18724.1"/>
    </source>
</evidence>
<dbReference type="SMART" id="SM00704">
    <property type="entry name" value="ZnF_CDGSH"/>
    <property type="match status" value="1"/>
</dbReference>
<dbReference type="Gene3D" id="3.40.5.90">
    <property type="entry name" value="CDGSH iron-sulfur domain, mitoNEET-type"/>
    <property type="match status" value="1"/>
</dbReference>
<dbReference type="EMBL" id="BSOH01000023">
    <property type="protein sequence ID" value="GLR18724.1"/>
    <property type="molecule type" value="Genomic_DNA"/>
</dbReference>
<sequence>MAKEKIKEYTNGEITVVWKPERCYHAKNCIHELPDVYNPNERPWIKIENATTEALQQQVKTCPSGALTYYMNNETNQNMKEDITQAVVVKNGPLIVKCDLEIEGIDGEKTIRETRTSFCRCGASSNKPFCDGTHKKIEFVG</sequence>
<keyword evidence="3" id="KW-0408">Iron</keyword>
<proteinExistence type="predicted"/>
<gene>
    <name evidence="6" type="ORF">GCM10007940_33400</name>
</gene>
<keyword evidence="1" id="KW-0001">2Fe-2S</keyword>